<name>A0ABV2IE21_9HYPH</name>
<dbReference type="RefSeq" id="WP_354435012.1">
    <property type="nucleotide sequence ID" value="NZ_JBEPLY010000011.1"/>
</dbReference>
<comment type="caution">
    <text evidence="1">The sequence shown here is derived from an EMBL/GenBank/DDBJ whole genome shotgun (WGS) entry which is preliminary data.</text>
</comment>
<protein>
    <recommendedName>
        <fullName evidence="3">Apea-like HEPN domain-containing protein</fullName>
    </recommendedName>
</protein>
<dbReference type="Proteomes" id="UP001549164">
    <property type="component" value="Unassembled WGS sequence"/>
</dbReference>
<proteinExistence type="predicted"/>
<keyword evidence="2" id="KW-1185">Reference proteome</keyword>
<gene>
    <name evidence="1" type="ORF">ABID12_003116</name>
</gene>
<organism evidence="1 2">
    <name type="scientific">Martelella mangrovi</name>
    <dbReference type="NCBI Taxonomy" id="1397477"/>
    <lineage>
        <taxon>Bacteria</taxon>
        <taxon>Pseudomonadati</taxon>
        <taxon>Pseudomonadota</taxon>
        <taxon>Alphaproteobacteria</taxon>
        <taxon>Hyphomicrobiales</taxon>
        <taxon>Aurantimonadaceae</taxon>
        <taxon>Martelella</taxon>
    </lineage>
</organism>
<evidence type="ECO:0000313" key="2">
    <source>
        <dbReference type="Proteomes" id="UP001549164"/>
    </source>
</evidence>
<accession>A0ABV2IE21</accession>
<dbReference type="EMBL" id="JBEPLY010000011">
    <property type="protein sequence ID" value="MET3601165.1"/>
    <property type="molecule type" value="Genomic_DNA"/>
</dbReference>
<evidence type="ECO:0000313" key="1">
    <source>
        <dbReference type="EMBL" id="MET3601165.1"/>
    </source>
</evidence>
<reference evidence="1 2" key="1">
    <citation type="submission" date="2024-06" db="EMBL/GenBank/DDBJ databases">
        <title>Genomic Encyclopedia of Type Strains, Phase IV (KMG-IV): sequencing the most valuable type-strain genomes for metagenomic binning, comparative biology and taxonomic classification.</title>
        <authorList>
            <person name="Goeker M."/>
        </authorList>
    </citation>
    <scope>NUCLEOTIDE SEQUENCE [LARGE SCALE GENOMIC DNA]</scope>
    <source>
        <strain evidence="1 2">DSM 28102</strain>
    </source>
</reference>
<sequence>MKQFLLATDADGQDLYLTYFDRRFEEVFHCVRNSPSLAIFDESYFHRIAYGGLHLNHKTLVSWLILRSLETTPEQTVEELYSYINDDHVDAYQVIIVEGLYCESSDDDASFSDKLQLSHRWHSPVRALSQFSMQDRRYLAESDDYILWRKISLQKHIQEAGDSIDWKNIEKPPTIEDIEDRIGLLAVVANRGFQIAATAIIPADYVPSGNFGVSYAPHSRRTPVPLGPPVIGIQTQGAEHLFQKFSALPSTLQNRLRIPLRKYNDCLSETDLVEQAIALRVCLESLYLNDGNKNELRYRLALRSSFHIGLDPDERNHIFQSVMACYDQASKAVHTGTISKKNDKPDVMTTTLKTISKSIKKIICDGRMPDYDRLVLYGYPATDTSLENDGNSEQP</sequence>
<evidence type="ECO:0008006" key="3">
    <source>
        <dbReference type="Google" id="ProtNLM"/>
    </source>
</evidence>